<dbReference type="SUPFAM" id="SSF82693">
    <property type="entry name" value="Multidrug efflux transporter AcrB pore domain, PN1, PN2, PC1 and PC2 subdomains"/>
    <property type="match status" value="2"/>
</dbReference>
<feature type="transmembrane region" description="Helical" evidence="1">
    <location>
        <begin position="429"/>
        <end position="449"/>
    </location>
</feature>
<dbReference type="Gene3D" id="3.30.2090.10">
    <property type="entry name" value="Multidrug efflux transporter AcrB TolC docking domain, DN and DC subdomains"/>
    <property type="match status" value="2"/>
</dbReference>
<organism evidence="2 3">
    <name type="scientific">Leptospirillum ferrooxidans (strain C2-3)</name>
    <dbReference type="NCBI Taxonomy" id="1162668"/>
    <lineage>
        <taxon>Bacteria</taxon>
        <taxon>Pseudomonadati</taxon>
        <taxon>Nitrospirota</taxon>
        <taxon>Nitrospiria</taxon>
        <taxon>Nitrospirales</taxon>
        <taxon>Nitrospiraceae</taxon>
        <taxon>Leptospirillum</taxon>
    </lineage>
</organism>
<feature type="transmembrane region" description="Helical" evidence="1">
    <location>
        <begin position="904"/>
        <end position="926"/>
    </location>
</feature>
<dbReference type="GO" id="GO:0042910">
    <property type="term" value="F:xenobiotic transmembrane transporter activity"/>
    <property type="evidence" value="ECO:0007669"/>
    <property type="project" value="TreeGrafter"/>
</dbReference>
<keyword evidence="3" id="KW-1185">Reference proteome</keyword>
<dbReference type="SUPFAM" id="SSF82866">
    <property type="entry name" value="Multidrug efflux transporter AcrB transmembrane domain"/>
    <property type="match status" value="2"/>
</dbReference>
<dbReference type="HOGENOM" id="CLU_002755_1_2_0"/>
<dbReference type="GO" id="GO:0005886">
    <property type="term" value="C:plasma membrane"/>
    <property type="evidence" value="ECO:0007669"/>
    <property type="project" value="TreeGrafter"/>
</dbReference>
<feature type="transmembrane region" description="Helical" evidence="1">
    <location>
        <begin position="336"/>
        <end position="352"/>
    </location>
</feature>
<dbReference type="KEGG" id="lfc:LFE_2199"/>
<dbReference type="SUPFAM" id="SSF82714">
    <property type="entry name" value="Multidrug efflux transporter AcrB TolC docking domain, DN and DC subdomains"/>
    <property type="match status" value="1"/>
</dbReference>
<dbReference type="Gene3D" id="3.30.70.1440">
    <property type="entry name" value="Multidrug efflux transporter AcrB pore domain"/>
    <property type="match status" value="1"/>
</dbReference>
<dbReference type="EMBL" id="AP012342">
    <property type="protein sequence ID" value="BAM07872.1"/>
    <property type="molecule type" value="Genomic_DNA"/>
</dbReference>
<protein>
    <submittedName>
        <fullName evidence="2">Acriflavin resistance protein</fullName>
    </submittedName>
</protein>
<feature type="transmembrane region" description="Helical" evidence="1">
    <location>
        <begin position="12"/>
        <end position="29"/>
    </location>
</feature>
<gene>
    <name evidence="2" type="ordered locus">LFE_2199</name>
</gene>
<dbReference type="RefSeq" id="WP_014450355.1">
    <property type="nucleotide sequence ID" value="NC_017094.1"/>
</dbReference>
<dbReference type="Pfam" id="PF00873">
    <property type="entry name" value="ACR_tran"/>
    <property type="match status" value="1"/>
</dbReference>
<dbReference type="PANTHER" id="PTHR32063">
    <property type="match status" value="1"/>
</dbReference>
<feature type="transmembrane region" description="Helical" evidence="1">
    <location>
        <begin position="382"/>
        <end position="398"/>
    </location>
</feature>
<keyword evidence="1" id="KW-1133">Transmembrane helix</keyword>
<dbReference type="InterPro" id="IPR001036">
    <property type="entry name" value="Acrflvin-R"/>
</dbReference>
<proteinExistence type="predicted"/>
<reference evidence="3" key="2">
    <citation type="submission" date="2012-03" db="EMBL/GenBank/DDBJ databases">
        <title>The complete genome sequence of the pioneer microbe on fresh volcanic deposit, Leptospirillum ferrooxidans strain C2-3.</title>
        <authorList>
            <person name="Fujimura R."/>
            <person name="Sato Y."/>
            <person name="Nishizawa T."/>
            <person name="Nanba K."/>
            <person name="Oshima K."/>
            <person name="Hattori M."/>
            <person name="Kamijo T."/>
            <person name="Ohta H."/>
        </authorList>
    </citation>
    <scope>NUCLEOTIDE SEQUENCE [LARGE SCALE GENOMIC DNA]</scope>
    <source>
        <strain evidence="3">C2-3</strain>
    </source>
</reference>
<dbReference type="Gene3D" id="1.20.1640.10">
    <property type="entry name" value="Multidrug efflux transporter AcrB transmembrane domain"/>
    <property type="match status" value="2"/>
</dbReference>
<reference evidence="2 3" key="1">
    <citation type="journal article" date="2012" name="J. Bacteriol.">
        <title>Complete Genome Sequence of Leptospirillum ferrooxidans Strain C2-3, Isolated from a Fresh Volcanic Ash Deposit on the Island of Miyake, Japan.</title>
        <authorList>
            <person name="Fujimura R."/>
            <person name="Sato Y."/>
            <person name="Nishizawa T."/>
            <person name="Oshima K."/>
            <person name="Kim S.-W."/>
            <person name="Hattori M."/>
            <person name="Kamijo T."/>
            <person name="Ohta H."/>
        </authorList>
    </citation>
    <scope>NUCLEOTIDE SEQUENCE [LARGE SCALE GENOMIC DNA]</scope>
    <source>
        <strain evidence="2 3">C2-3</strain>
    </source>
</reference>
<dbReference type="Gene3D" id="3.30.70.1320">
    <property type="entry name" value="Multidrug efflux transporter AcrB pore domain like"/>
    <property type="match status" value="1"/>
</dbReference>
<evidence type="ECO:0000313" key="2">
    <source>
        <dbReference type="EMBL" id="BAM07872.1"/>
    </source>
</evidence>
<accession>I0IRH3</accession>
<sequence>MFLVKGSLKSPYTIVAVALAFVLLGFESISSMNVSIFPRIPTPQVEVLTLLPGLEVHNVEMDLTEQLERFILQAPYIRSIKSESMIGISLINVRFNSSYSTNAAVSMVVSMVYSALKYLPPGTFPPVIIPFGVSAIPIGDIVLKSEKLNQSQIYDIGYYNIRSQMGVVKGAAAPPVFGGLSRQIQVYPEKEALLARGLSIWDVVKTLNSQNVIWPAGFAKIGDSSYDVVVNALLGPMKDINNLPVTVKDGKPVFIKDIGVAKDSYRIQTNPVRIDGRKSVYIPLLKQEGANTVKVVNATRAALKTFYGLPKSLQLSLIFDQSVYIRESLASLEREGAVGIILTAFMILIFLGNFRATLIIATSIPLSLLAGLIMLNATGQTINIMTLGGLALAIGRLVDDSIVVLENTNRHLEMGKAPYDAALAGASEVAMPVLASTIATMIVFSPVLFLQGKGRFLFTPLAAAVVFSMIASYLVSMTLVPVLSAWFLKSEADSGPKDTAFDRAFARFNQVFDRFKNGYRHFLMEALSKKGLFSLLVALAFISSLFLVSQIKSGYFPSDDTGAFVIQMRLPVGSRIEMVDAYSTRVDAAIRRIIPKKDVVHIVVNEGVRPGWASMYTNNLWSYMATILVQLNPSDKRKHSMWYWESKIRPYLAEQFPNVGFYFESSSIITQILAGSGEAPIDIQVLGPSYRELGHLSKMIRDHIRKIPGTFNIRVKQNFHYPVFQVNVDRNKAAFLGVSELDVDKNVITSLATNNAIAEDFWVDTRTGNPYFLTGQYPEDKINNLDDIKDIFIRRLEPIPFDAGGRSQLAFHRPQGWAGDKQDGGRPPIYLQDVAEFKRSVNPTAVFHYDVERVVDVLVNFKHGDVYSLGEVGGKVEDYMKTVKLPEGYTWRETGMLASMHRSFGSMGVAVLLAMALVYLALVAQFQSFLDPFIIMVSVPFGLMGVLFMLYATHSGINIESLIGIIMDIGIGVSNSVLLVEFAIRLREQGAPLVRAVVEAGSVRLRPILMTAVGTVLAMIPTAVGMGVGSGPEEPLARAVIGGLLVMTILTLFQVPVLYVLIHQLEDRWEERSKRRKAQKA</sequence>
<keyword evidence="1" id="KW-0812">Transmembrane</keyword>
<keyword evidence="1" id="KW-0472">Membrane</keyword>
<dbReference type="OrthoDB" id="9757876at2"/>
<dbReference type="PANTHER" id="PTHR32063:SF8">
    <property type="entry name" value="CATION EFFLUX PROTEIN"/>
    <property type="match status" value="1"/>
</dbReference>
<name>I0IRH3_LEPFC</name>
<feature type="transmembrane region" description="Helical" evidence="1">
    <location>
        <begin position="1040"/>
        <end position="1062"/>
    </location>
</feature>
<feature type="transmembrane region" description="Helical" evidence="1">
    <location>
        <begin position="932"/>
        <end position="952"/>
    </location>
</feature>
<evidence type="ECO:0000256" key="1">
    <source>
        <dbReference type="SAM" id="Phobius"/>
    </source>
</evidence>
<dbReference type="PRINTS" id="PR00702">
    <property type="entry name" value="ACRIFLAVINRP"/>
</dbReference>
<evidence type="ECO:0000313" key="3">
    <source>
        <dbReference type="Proteomes" id="UP000007382"/>
    </source>
</evidence>
<feature type="transmembrane region" description="Helical" evidence="1">
    <location>
        <begin position="531"/>
        <end position="548"/>
    </location>
</feature>
<dbReference type="Proteomes" id="UP000007382">
    <property type="component" value="Chromosome"/>
</dbReference>
<feature type="transmembrane region" description="Helical" evidence="1">
    <location>
        <begin position="461"/>
        <end position="488"/>
    </location>
</feature>
<dbReference type="AlphaFoldDB" id="I0IRH3"/>
<dbReference type="Gene3D" id="3.30.70.1430">
    <property type="entry name" value="Multidrug efflux transporter AcrB pore domain"/>
    <property type="match status" value="2"/>
</dbReference>
<feature type="transmembrane region" description="Helical" evidence="1">
    <location>
        <begin position="1008"/>
        <end position="1028"/>
    </location>
</feature>
<dbReference type="PATRIC" id="fig|1162668.3.peg.2602"/>
<dbReference type="STRING" id="1162668.LFE_2199"/>
<dbReference type="InterPro" id="IPR027463">
    <property type="entry name" value="AcrB_DN_DC_subdom"/>
</dbReference>
<dbReference type="eggNOG" id="COG0841">
    <property type="taxonomic scope" value="Bacteria"/>
</dbReference>